<dbReference type="CTD" id="36996"/>
<evidence type="ECO:0000259" key="3">
    <source>
        <dbReference type="PROSITE" id="PS50238"/>
    </source>
</evidence>
<keyword evidence="4" id="KW-1185">Reference proteome</keyword>
<organism evidence="4 5">
    <name type="scientific">Sipha flava</name>
    <name type="common">yellow sugarcane aphid</name>
    <dbReference type="NCBI Taxonomy" id="143950"/>
    <lineage>
        <taxon>Eukaryota</taxon>
        <taxon>Metazoa</taxon>
        <taxon>Ecdysozoa</taxon>
        <taxon>Arthropoda</taxon>
        <taxon>Hexapoda</taxon>
        <taxon>Insecta</taxon>
        <taxon>Pterygota</taxon>
        <taxon>Neoptera</taxon>
        <taxon>Paraneoptera</taxon>
        <taxon>Hemiptera</taxon>
        <taxon>Sternorrhyncha</taxon>
        <taxon>Aphidomorpha</taxon>
        <taxon>Aphidoidea</taxon>
        <taxon>Aphididae</taxon>
        <taxon>Sipha</taxon>
    </lineage>
</organism>
<dbReference type="PANTHER" id="PTHR14963">
    <property type="entry name" value="RHO GTPASE ACTIVATING PROTEIN 18,19-RELATED"/>
    <property type="match status" value="1"/>
</dbReference>
<dbReference type="InterPro" id="IPR008936">
    <property type="entry name" value="Rho_GTPase_activation_prot"/>
</dbReference>
<dbReference type="OrthoDB" id="10061772at2759"/>
<feature type="domain" description="Rho-GAP" evidence="3">
    <location>
        <begin position="80"/>
        <end position="270"/>
    </location>
</feature>
<dbReference type="GeneID" id="112687977"/>
<evidence type="ECO:0000256" key="2">
    <source>
        <dbReference type="SAM" id="MobiDB-lite"/>
    </source>
</evidence>
<proteinExistence type="predicted"/>
<reference evidence="5" key="1">
    <citation type="submission" date="2025-08" db="UniProtKB">
        <authorList>
            <consortium name="RefSeq"/>
        </authorList>
    </citation>
    <scope>IDENTIFICATION</scope>
    <source>
        <tissue evidence="5">Whole body</tissue>
    </source>
</reference>
<dbReference type="Proteomes" id="UP000694846">
    <property type="component" value="Unplaced"/>
</dbReference>
<sequence length="518" mass="59133">MYKMAMELLDMNEDWKLANKLRIEDSEQFYTLVRMHLSFILESNIKEGDCSIEEKSKIKPIKWSFMKKEKCPVKGVMDGAPITQEGICQVYQLIDFLSQEENVKQEGIFRRNGSINRQQELKALLNQGQTLDLYNCQFTVHDCATVLKSFLAEQPEPIMTEAFYPAYCQISEFCQKMEVNNNSQRLLRALQLLLLLLPFDNLVLLKDIIKLLHFTAQHSDKNRMPPENLATLFTGHLIVPRKLPAEELYQITQNLSHIVIYMINLGFDLFKIPPNLAVDIRAYWSKKSLQPVKEEGTVATTVFSFTDRTTTTKENEENPTVKALAELYAHVHNLPESAEKRRMFIKRVSNHNSVITPNRSLTNSIKKHIFKKGSKLKQGPIKSGERQQSKETMMTPRSRKPVVALSNSNIHKIKPFNSDTSISNIPNRQSLNSVSSNPYHLMTSGDSLSSSFRDYLFSQSVLTASPVDLSFSDTSASSTQSLPSELDDQLQFSECTSSTESLPKRKRLTSENFNETLL</sequence>
<dbReference type="RefSeq" id="XP_025416775.1">
    <property type="nucleotide sequence ID" value="XM_025560990.1"/>
</dbReference>
<feature type="region of interest" description="Disordered" evidence="2">
    <location>
        <begin position="415"/>
        <end position="436"/>
    </location>
</feature>
<dbReference type="Pfam" id="PF00620">
    <property type="entry name" value="RhoGAP"/>
    <property type="match status" value="1"/>
</dbReference>
<dbReference type="SUPFAM" id="SSF48350">
    <property type="entry name" value="GTPase activation domain, GAP"/>
    <property type="match status" value="1"/>
</dbReference>
<dbReference type="GO" id="GO:0005737">
    <property type="term" value="C:cytoplasm"/>
    <property type="evidence" value="ECO:0007669"/>
    <property type="project" value="TreeGrafter"/>
</dbReference>
<feature type="region of interest" description="Disordered" evidence="2">
    <location>
        <begin position="372"/>
        <end position="401"/>
    </location>
</feature>
<dbReference type="GO" id="GO:0051056">
    <property type="term" value="P:regulation of small GTPase mediated signal transduction"/>
    <property type="evidence" value="ECO:0007669"/>
    <property type="project" value="TreeGrafter"/>
</dbReference>
<evidence type="ECO:0000256" key="1">
    <source>
        <dbReference type="ARBA" id="ARBA00022468"/>
    </source>
</evidence>
<protein>
    <submittedName>
        <fullName evidence="5">Rho GTPase-activating protein 19 isoform X3</fullName>
    </submittedName>
</protein>
<dbReference type="PANTHER" id="PTHR14963:SF7">
    <property type="entry name" value="RHO GTPASE-ACTIVATING PROTEIN 19"/>
    <property type="match status" value="1"/>
</dbReference>
<evidence type="ECO:0000313" key="5">
    <source>
        <dbReference type="RefSeq" id="XP_025416775.1"/>
    </source>
</evidence>
<dbReference type="Gene3D" id="1.10.555.10">
    <property type="entry name" value="Rho GTPase activation protein"/>
    <property type="match status" value="1"/>
</dbReference>
<dbReference type="InterPro" id="IPR000198">
    <property type="entry name" value="RhoGAP_dom"/>
</dbReference>
<evidence type="ECO:0000313" key="4">
    <source>
        <dbReference type="Proteomes" id="UP000694846"/>
    </source>
</evidence>
<keyword evidence="1" id="KW-0343">GTPase activation</keyword>
<gene>
    <name evidence="5" type="primary">LOC112687977</name>
</gene>
<dbReference type="PROSITE" id="PS50238">
    <property type="entry name" value="RHOGAP"/>
    <property type="match status" value="1"/>
</dbReference>
<dbReference type="AlphaFoldDB" id="A0A8B8G2A4"/>
<name>A0A8B8G2A4_9HEMI</name>
<accession>A0A8B8G2A4</accession>
<dbReference type="GO" id="GO:0007165">
    <property type="term" value="P:signal transduction"/>
    <property type="evidence" value="ECO:0007669"/>
    <property type="project" value="InterPro"/>
</dbReference>
<dbReference type="GO" id="GO:0005096">
    <property type="term" value="F:GTPase activator activity"/>
    <property type="evidence" value="ECO:0007669"/>
    <property type="project" value="UniProtKB-KW"/>
</dbReference>
<dbReference type="SMART" id="SM00324">
    <property type="entry name" value="RhoGAP"/>
    <property type="match status" value="1"/>
</dbReference>
<feature type="compositionally biased region" description="Polar residues" evidence="2">
    <location>
        <begin position="417"/>
        <end position="436"/>
    </location>
</feature>